<proteinExistence type="predicted"/>
<sequence length="95" mass="10675">MSSCFCLPYNSLYCFSKSSSLLISSRNLSFSQFLSLTCSSISMIAWGRLETSRLTGNFISGFLLQRSLIVLIKVMEFSLISLAENNVMQGQKLKR</sequence>
<name>A0A0A9D9U0_ARUDO</name>
<reference evidence="1" key="1">
    <citation type="submission" date="2014-09" db="EMBL/GenBank/DDBJ databases">
        <authorList>
            <person name="Magalhaes I.L.F."/>
            <person name="Oliveira U."/>
            <person name="Santos F.R."/>
            <person name="Vidigal T.H.D.A."/>
            <person name="Brescovit A.D."/>
            <person name="Santos A.J."/>
        </authorList>
    </citation>
    <scope>NUCLEOTIDE SEQUENCE</scope>
    <source>
        <tissue evidence="1">Shoot tissue taken approximately 20 cm above the soil surface</tissue>
    </source>
</reference>
<evidence type="ECO:0000313" key="1">
    <source>
        <dbReference type="EMBL" id="JAD85364.1"/>
    </source>
</evidence>
<protein>
    <submittedName>
        <fullName evidence="1">Uncharacterized protein</fullName>
    </submittedName>
</protein>
<dbReference type="AlphaFoldDB" id="A0A0A9D9U0"/>
<accession>A0A0A9D9U0</accession>
<dbReference type="EMBL" id="GBRH01212531">
    <property type="protein sequence ID" value="JAD85364.1"/>
    <property type="molecule type" value="Transcribed_RNA"/>
</dbReference>
<reference evidence="1" key="2">
    <citation type="journal article" date="2015" name="Data Brief">
        <title>Shoot transcriptome of the giant reed, Arundo donax.</title>
        <authorList>
            <person name="Barrero R.A."/>
            <person name="Guerrero F.D."/>
            <person name="Moolhuijzen P."/>
            <person name="Goolsby J.A."/>
            <person name="Tidwell J."/>
            <person name="Bellgard S.E."/>
            <person name="Bellgard M.I."/>
        </authorList>
    </citation>
    <scope>NUCLEOTIDE SEQUENCE</scope>
    <source>
        <tissue evidence="1">Shoot tissue taken approximately 20 cm above the soil surface</tissue>
    </source>
</reference>
<organism evidence="1">
    <name type="scientific">Arundo donax</name>
    <name type="common">Giant reed</name>
    <name type="synonym">Donax arundinaceus</name>
    <dbReference type="NCBI Taxonomy" id="35708"/>
    <lineage>
        <taxon>Eukaryota</taxon>
        <taxon>Viridiplantae</taxon>
        <taxon>Streptophyta</taxon>
        <taxon>Embryophyta</taxon>
        <taxon>Tracheophyta</taxon>
        <taxon>Spermatophyta</taxon>
        <taxon>Magnoliopsida</taxon>
        <taxon>Liliopsida</taxon>
        <taxon>Poales</taxon>
        <taxon>Poaceae</taxon>
        <taxon>PACMAD clade</taxon>
        <taxon>Arundinoideae</taxon>
        <taxon>Arundineae</taxon>
        <taxon>Arundo</taxon>
    </lineage>
</organism>